<dbReference type="SMART" id="SM00347">
    <property type="entry name" value="HTH_MARR"/>
    <property type="match status" value="1"/>
</dbReference>
<dbReference type="SUPFAM" id="SSF46785">
    <property type="entry name" value="Winged helix' DNA-binding domain"/>
    <property type="match status" value="1"/>
</dbReference>
<organism evidence="2 3">
    <name type="scientific">Pedobacter insulae</name>
    <dbReference type="NCBI Taxonomy" id="414048"/>
    <lineage>
        <taxon>Bacteria</taxon>
        <taxon>Pseudomonadati</taxon>
        <taxon>Bacteroidota</taxon>
        <taxon>Sphingobacteriia</taxon>
        <taxon>Sphingobacteriales</taxon>
        <taxon>Sphingobacteriaceae</taxon>
        <taxon>Pedobacter</taxon>
    </lineage>
</organism>
<dbReference type="Pfam" id="PF12802">
    <property type="entry name" value="MarR_2"/>
    <property type="match status" value="1"/>
</dbReference>
<keyword evidence="3" id="KW-1185">Reference proteome</keyword>
<dbReference type="STRING" id="414048.SAMN04489864_11121"/>
<dbReference type="Gene3D" id="1.10.10.10">
    <property type="entry name" value="Winged helix-like DNA-binding domain superfamily/Winged helix DNA-binding domain"/>
    <property type="match status" value="1"/>
</dbReference>
<reference evidence="2 3" key="1">
    <citation type="submission" date="2016-10" db="EMBL/GenBank/DDBJ databases">
        <authorList>
            <person name="de Groot N.N."/>
        </authorList>
    </citation>
    <scope>NUCLEOTIDE SEQUENCE [LARGE SCALE GENOMIC DNA]</scope>
    <source>
        <strain evidence="2 3">DSM 18684</strain>
    </source>
</reference>
<dbReference type="InterPro" id="IPR000835">
    <property type="entry name" value="HTH_MarR-typ"/>
</dbReference>
<accession>A0A1I2ZQH7</accession>
<dbReference type="Proteomes" id="UP000199666">
    <property type="component" value="Unassembled WGS sequence"/>
</dbReference>
<evidence type="ECO:0000259" key="1">
    <source>
        <dbReference type="PROSITE" id="PS50995"/>
    </source>
</evidence>
<gene>
    <name evidence="2" type="ORF">SAMN04489864_11121</name>
</gene>
<dbReference type="PANTHER" id="PTHR33164">
    <property type="entry name" value="TRANSCRIPTIONAL REGULATOR, MARR FAMILY"/>
    <property type="match status" value="1"/>
</dbReference>
<dbReference type="PANTHER" id="PTHR33164:SF43">
    <property type="entry name" value="HTH-TYPE TRANSCRIPTIONAL REPRESSOR YETL"/>
    <property type="match status" value="1"/>
</dbReference>
<dbReference type="GO" id="GO:0006950">
    <property type="term" value="P:response to stress"/>
    <property type="evidence" value="ECO:0007669"/>
    <property type="project" value="TreeGrafter"/>
</dbReference>
<sequence>MDLVNELAELAIATRLKRLSERLSNDVSKIYKESDVDFEARWFLILSILEKEKLLAITEIADYLQLSHPAIIQLVQELEKKKLIKASVDKKDGRKRMVSLTAMGKKTLAQIEPVLRSIKAENKKWIDSASANILDILTELEQSLTDQSMYHRIKLNILQQKPGSC</sequence>
<dbReference type="AlphaFoldDB" id="A0A1I2ZQH7"/>
<keyword evidence="2" id="KW-0238">DNA-binding</keyword>
<protein>
    <submittedName>
        <fullName evidence="2">DNA-binding transcriptional regulator, MarR family</fullName>
    </submittedName>
</protein>
<dbReference type="PROSITE" id="PS50995">
    <property type="entry name" value="HTH_MARR_2"/>
    <property type="match status" value="1"/>
</dbReference>
<dbReference type="OrthoDB" id="759747at2"/>
<dbReference type="GO" id="GO:0003700">
    <property type="term" value="F:DNA-binding transcription factor activity"/>
    <property type="evidence" value="ECO:0007669"/>
    <property type="project" value="InterPro"/>
</dbReference>
<name>A0A1I2ZQH7_9SPHI</name>
<dbReference type="InterPro" id="IPR036390">
    <property type="entry name" value="WH_DNA-bd_sf"/>
</dbReference>
<proteinExistence type="predicted"/>
<dbReference type="GO" id="GO:0003677">
    <property type="term" value="F:DNA binding"/>
    <property type="evidence" value="ECO:0007669"/>
    <property type="project" value="UniProtKB-KW"/>
</dbReference>
<evidence type="ECO:0000313" key="2">
    <source>
        <dbReference type="EMBL" id="SFH40132.1"/>
    </source>
</evidence>
<dbReference type="RefSeq" id="WP_090996776.1">
    <property type="nucleotide sequence ID" value="NZ_FOPP01000011.1"/>
</dbReference>
<dbReference type="InterPro" id="IPR036388">
    <property type="entry name" value="WH-like_DNA-bd_sf"/>
</dbReference>
<feature type="domain" description="HTH marR-type" evidence="1">
    <location>
        <begin position="9"/>
        <end position="146"/>
    </location>
</feature>
<dbReference type="EMBL" id="FOPP01000011">
    <property type="protein sequence ID" value="SFH40132.1"/>
    <property type="molecule type" value="Genomic_DNA"/>
</dbReference>
<evidence type="ECO:0000313" key="3">
    <source>
        <dbReference type="Proteomes" id="UP000199666"/>
    </source>
</evidence>
<dbReference type="InterPro" id="IPR039422">
    <property type="entry name" value="MarR/SlyA-like"/>
</dbReference>